<proteinExistence type="predicted"/>
<feature type="compositionally biased region" description="Basic and acidic residues" evidence="1">
    <location>
        <begin position="147"/>
        <end position="158"/>
    </location>
</feature>
<dbReference type="EMBL" id="BK015653">
    <property type="protein sequence ID" value="DAE18338.1"/>
    <property type="molecule type" value="Genomic_DNA"/>
</dbReference>
<organism evidence="2">
    <name type="scientific">Siphoviridae sp. cteHV32</name>
    <dbReference type="NCBI Taxonomy" id="2825588"/>
    <lineage>
        <taxon>Viruses</taxon>
        <taxon>Duplodnaviria</taxon>
        <taxon>Heunggongvirae</taxon>
        <taxon>Uroviricota</taxon>
        <taxon>Caudoviricetes</taxon>
    </lineage>
</organism>
<accession>A0A8S5QH64</accession>
<protein>
    <submittedName>
        <fullName evidence="2">Tail assembly chaperone protein</fullName>
    </submittedName>
</protein>
<reference evidence="2" key="1">
    <citation type="journal article" date="2021" name="Proc. Natl. Acad. Sci. U.S.A.">
        <title>A Catalog of Tens of Thousands of Viruses from Human Metagenomes Reveals Hidden Associations with Chronic Diseases.</title>
        <authorList>
            <person name="Tisza M.J."/>
            <person name="Buck C.B."/>
        </authorList>
    </citation>
    <scope>NUCLEOTIDE SEQUENCE</scope>
    <source>
        <strain evidence="2">CteHV32</strain>
    </source>
</reference>
<evidence type="ECO:0000313" key="2">
    <source>
        <dbReference type="EMBL" id="DAE18338.1"/>
    </source>
</evidence>
<sequence length="158" mass="17410">MYKLLKIGSKEYKLEYGIEASLYDDCVKSVMNTLLATSGGVNRTPEEMISGMANIPSTALTVFYAGLLQYHGDSPDADGSVPNLATAKKLAAQFIQEHKDDEQGNFYGIFAMCLEQMEEDGFFKLTGLETFMDDLNVAAKPKKAPKKPTDHQKKATVK</sequence>
<name>A0A8S5QH64_9CAUD</name>
<evidence type="ECO:0000256" key="1">
    <source>
        <dbReference type="SAM" id="MobiDB-lite"/>
    </source>
</evidence>
<feature type="region of interest" description="Disordered" evidence="1">
    <location>
        <begin position="139"/>
        <end position="158"/>
    </location>
</feature>